<evidence type="ECO:0000259" key="2">
    <source>
        <dbReference type="Pfam" id="PF03050"/>
    </source>
</evidence>
<gene>
    <name evidence="3" type="ORF">Q2T77_38420</name>
</gene>
<name>A0ABT8SGQ3_9BURK</name>
<comment type="caution">
    <text evidence="3">The sequence shown here is derived from an EMBL/GenBank/DDBJ whole genome shotgun (WGS) entry which is preliminary data.</text>
</comment>
<dbReference type="InterPro" id="IPR004291">
    <property type="entry name" value="Transposase_IS66_central"/>
</dbReference>
<accession>A0ABT8SGQ3</accession>
<evidence type="ECO:0000256" key="1">
    <source>
        <dbReference type="SAM" id="MobiDB-lite"/>
    </source>
</evidence>
<dbReference type="Pfam" id="PF03050">
    <property type="entry name" value="DDE_Tnp_IS66"/>
    <property type="match status" value="1"/>
</dbReference>
<reference evidence="3" key="1">
    <citation type="submission" date="2023-06" db="EMBL/GenBank/DDBJ databases">
        <authorList>
            <person name="Jiang Y."/>
            <person name="Liu Q."/>
        </authorList>
    </citation>
    <scope>NUCLEOTIDE SEQUENCE</scope>
    <source>
        <strain evidence="3">CGMCC 1.12090</strain>
    </source>
</reference>
<feature type="region of interest" description="Disordered" evidence="1">
    <location>
        <begin position="69"/>
        <end position="90"/>
    </location>
</feature>
<dbReference type="EMBL" id="JAUKVY010000069">
    <property type="protein sequence ID" value="MDO1538108.1"/>
    <property type="molecule type" value="Genomic_DNA"/>
</dbReference>
<dbReference type="Proteomes" id="UP001169027">
    <property type="component" value="Unassembled WGS sequence"/>
</dbReference>
<feature type="domain" description="Transposase IS66 central" evidence="2">
    <location>
        <begin position="15"/>
        <end position="83"/>
    </location>
</feature>
<evidence type="ECO:0000313" key="3">
    <source>
        <dbReference type="EMBL" id="MDO1538108.1"/>
    </source>
</evidence>
<dbReference type="RefSeq" id="WP_301816513.1">
    <property type="nucleotide sequence ID" value="NZ_JAUJZH010000069.1"/>
</dbReference>
<evidence type="ECO:0000313" key="4">
    <source>
        <dbReference type="Proteomes" id="UP001169027"/>
    </source>
</evidence>
<keyword evidence="4" id="KW-1185">Reference proteome</keyword>
<protein>
    <submittedName>
        <fullName evidence="3">Transposase</fullName>
    </submittedName>
</protein>
<sequence>MHTLVLRFNGSAPRLPHEEMRYFAEVYRIEGEIREADPDERLRVRQSLTLALMAQFLRWLSVHAPTVLPKSPLGEATASASRRTHGRPDA</sequence>
<organism evidence="3 4">
    <name type="scientific">Variovorax ginsengisoli</name>
    <dbReference type="NCBI Taxonomy" id="363844"/>
    <lineage>
        <taxon>Bacteria</taxon>
        <taxon>Pseudomonadati</taxon>
        <taxon>Pseudomonadota</taxon>
        <taxon>Betaproteobacteria</taxon>
        <taxon>Burkholderiales</taxon>
        <taxon>Comamonadaceae</taxon>
        <taxon>Variovorax</taxon>
    </lineage>
</organism>
<proteinExistence type="predicted"/>